<gene>
    <name evidence="2" type="ORF">PYW07_010546</name>
</gene>
<dbReference type="InterPro" id="IPR016186">
    <property type="entry name" value="C-type_lectin-like/link_sf"/>
</dbReference>
<dbReference type="InterPro" id="IPR016187">
    <property type="entry name" value="CTDL_fold"/>
</dbReference>
<dbReference type="CDD" id="cd00037">
    <property type="entry name" value="CLECT"/>
    <property type="match status" value="1"/>
</dbReference>
<evidence type="ECO:0008006" key="4">
    <source>
        <dbReference type="Google" id="ProtNLM"/>
    </source>
</evidence>
<keyword evidence="3" id="KW-1185">Reference proteome</keyword>
<feature type="chain" id="PRO_5041984415" description="C-type lectin domain-containing protein" evidence="1">
    <location>
        <begin position="27"/>
        <end position="147"/>
    </location>
</feature>
<proteinExistence type="predicted"/>
<comment type="caution">
    <text evidence="2">The sequence shown here is derived from an EMBL/GenBank/DDBJ whole genome shotgun (WGS) entry which is preliminary data.</text>
</comment>
<sequence>MQTSPDKMKSCLKYFTLLFSLYFTEGAFRCDYQCSSKTQTWFKLVSLPANFTDARLRCTLEGAVLASPTTPEILAEMRTIMNRSYPEYEIFTGIHAIFSPGDFNAIEGTPLSKLSIVVVKKLVLTSVTTPRVAKQKLVSAALIQNTT</sequence>
<reference evidence="2" key="1">
    <citation type="submission" date="2023-03" db="EMBL/GenBank/DDBJ databases">
        <title>Chromosome-level genomes of two armyworms, Mythimna separata and Mythimna loreyi, provide insights into the biosynthesis and reception of sex pheromones.</title>
        <authorList>
            <person name="Zhao H."/>
        </authorList>
    </citation>
    <scope>NUCLEOTIDE SEQUENCE</scope>
    <source>
        <strain evidence="2">BeijingLab</strain>
        <tissue evidence="2">Pupa</tissue>
    </source>
</reference>
<keyword evidence="1" id="KW-0732">Signal</keyword>
<name>A0AAD8DMG9_MYTSE</name>
<accession>A0AAD8DMG9</accession>
<evidence type="ECO:0000313" key="3">
    <source>
        <dbReference type="Proteomes" id="UP001231518"/>
    </source>
</evidence>
<dbReference type="SUPFAM" id="SSF56436">
    <property type="entry name" value="C-type lectin-like"/>
    <property type="match status" value="1"/>
</dbReference>
<dbReference type="EMBL" id="JARGEI010000026">
    <property type="protein sequence ID" value="KAJ8708421.1"/>
    <property type="molecule type" value="Genomic_DNA"/>
</dbReference>
<feature type="signal peptide" evidence="1">
    <location>
        <begin position="1"/>
        <end position="26"/>
    </location>
</feature>
<evidence type="ECO:0000313" key="2">
    <source>
        <dbReference type="EMBL" id="KAJ8708421.1"/>
    </source>
</evidence>
<organism evidence="2 3">
    <name type="scientific">Mythimna separata</name>
    <name type="common">Oriental armyworm</name>
    <name type="synonym">Pseudaletia separata</name>
    <dbReference type="NCBI Taxonomy" id="271217"/>
    <lineage>
        <taxon>Eukaryota</taxon>
        <taxon>Metazoa</taxon>
        <taxon>Ecdysozoa</taxon>
        <taxon>Arthropoda</taxon>
        <taxon>Hexapoda</taxon>
        <taxon>Insecta</taxon>
        <taxon>Pterygota</taxon>
        <taxon>Neoptera</taxon>
        <taxon>Endopterygota</taxon>
        <taxon>Lepidoptera</taxon>
        <taxon>Glossata</taxon>
        <taxon>Ditrysia</taxon>
        <taxon>Noctuoidea</taxon>
        <taxon>Noctuidae</taxon>
        <taxon>Noctuinae</taxon>
        <taxon>Hadenini</taxon>
        <taxon>Mythimna</taxon>
    </lineage>
</organism>
<protein>
    <recommendedName>
        <fullName evidence="4">C-type lectin domain-containing protein</fullName>
    </recommendedName>
</protein>
<evidence type="ECO:0000256" key="1">
    <source>
        <dbReference type="SAM" id="SignalP"/>
    </source>
</evidence>
<dbReference type="AlphaFoldDB" id="A0AAD8DMG9"/>
<dbReference type="Gene3D" id="3.10.100.10">
    <property type="entry name" value="Mannose-Binding Protein A, subunit A"/>
    <property type="match status" value="1"/>
</dbReference>
<dbReference type="Proteomes" id="UP001231518">
    <property type="component" value="Chromosome 25"/>
</dbReference>